<keyword evidence="2" id="KW-0677">Repeat</keyword>
<evidence type="ECO:0000313" key="4">
    <source>
        <dbReference type="EMBL" id="KAK2563355.1"/>
    </source>
</evidence>
<dbReference type="PANTHER" id="PTHR14920">
    <property type="entry name" value="OSMOTIC AVOIDANCE ABNORMAL PROTEIN 1/WD REPEAT MEMBRANE PROTEIN"/>
    <property type="match status" value="1"/>
</dbReference>
<dbReference type="GO" id="GO:0005929">
    <property type="term" value="C:cilium"/>
    <property type="evidence" value="ECO:0007669"/>
    <property type="project" value="TreeGrafter"/>
</dbReference>
<accession>A0AAD9QL80</accession>
<dbReference type="InterPro" id="IPR057855">
    <property type="entry name" value="Beta-prop_WDR19_1st"/>
</dbReference>
<dbReference type="GO" id="GO:0060271">
    <property type="term" value="P:cilium assembly"/>
    <property type="evidence" value="ECO:0007669"/>
    <property type="project" value="TreeGrafter"/>
</dbReference>
<reference evidence="4" key="1">
    <citation type="journal article" date="2023" name="G3 (Bethesda)">
        <title>Whole genome assembly and annotation of the endangered Caribbean coral Acropora cervicornis.</title>
        <authorList>
            <person name="Selwyn J.D."/>
            <person name="Vollmer S.V."/>
        </authorList>
    </citation>
    <scope>NUCLEOTIDE SEQUENCE</scope>
    <source>
        <strain evidence="4">K2</strain>
    </source>
</reference>
<protein>
    <submittedName>
        <fullName evidence="4">WD repeat-containing protein 19</fullName>
    </submittedName>
</protein>
<sequence length="376" mass="41912">MEGRNREQRVFSVPEKVTGGGAVSYCWQQKLGNYLAVTGTNRAVAIYDRHGEQRDEINLPGVCTGMGWDKDGNTLAIIQEKNGIVYLWDANSHKTTQLESGLRKVPILGKHTKKIICGAWNSENLLALGGEDKCITVSNVDGDTIRQATVRADPSDIQFSEMKTDERSSIGEATVSVIVGKKTLYLYNMNDPDNPIELAFQQRYGNIMSYRWFGDGYIMLGFSNGFFVVISTHIKEIGQELYQTRDHKDELTGIAMSLELNKAASCGDNCVKIHDLTEMKEIYAIITLEDAGGHLDKISWTDDGQLLAVSTQQGAVHVYLTKLPVLGSANGTRLSYLTSLREQCEIEFKENKTWTFGDTEFLFEKKSSCYSLIALD</sequence>
<dbReference type="Gene3D" id="2.130.10.10">
    <property type="entry name" value="YVTN repeat-like/Quinoprotein amine dehydrogenase"/>
    <property type="match status" value="1"/>
</dbReference>
<evidence type="ECO:0000313" key="5">
    <source>
        <dbReference type="Proteomes" id="UP001249851"/>
    </source>
</evidence>
<dbReference type="FunFam" id="2.130.10.10:FF:000242">
    <property type="entry name" value="WD repeat domain 19, isoform CRA_a"/>
    <property type="match status" value="1"/>
</dbReference>
<dbReference type="InterPro" id="IPR001680">
    <property type="entry name" value="WD40_rpt"/>
</dbReference>
<dbReference type="AlphaFoldDB" id="A0AAD9QL80"/>
<dbReference type="InterPro" id="IPR015943">
    <property type="entry name" value="WD40/YVTN_repeat-like_dom_sf"/>
</dbReference>
<comment type="caution">
    <text evidence="4">The sequence shown here is derived from an EMBL/GenBank/DDBJ whole genome shotgun (WGS) entry which is preliminary data.</text>
</comment>
<dbReference type="SMART" id="SM00320">
    <property type="entry name" value="WD40"/>
    <property type="match status" value="5"/>
</dbReference>
<dbReference type="PANTHER" id="PTHR14920:SF0">
    <property type="entry name" value="WD REPEAT DOMAIN 19"/>
    <property type="match status" value="1"/>
</dbReference>
<dbReference type="InterPro" id="IPR040379">
    <property type="entry name" value="WDR19/dyf-2"/>
</dbReference>
<name>A0AAD9QL80_ACRCE</name>
<dbReference type="GO" id="GO:0030991">
    <property type="term" value="C:intraciliary transport particle A"/>
    <property type="evidence" value="ECO:0007669"/>
    <property type="project" value="TreeGrafter"/>
</dbReference>
<dbReference type="Proteomes" id="UP001249851">
    <property type="component" value="Unassembled WGS sequence"/>
</dbReference>
<proteinExistence type="predicted"/>
<keyword evidence="5" id="KW-1185">Reference proteome</keyword>
<dbReference type="Pfam" id="PF23389">
    <property type="entry name" value="Beta-prop_WDR19_1st"/>
    <property type="match status" value="1"/>
</dbReference>
<reference evidence="4" key="2">
    <citation type="journal article" date="2023" name="Science">
        <title>Genomic signatures of disease resistance in endangered staghorn corals.</title>
        <authorList>
            <person name="Vollmer S.V."/>
            <person name="Selwyn J.D."/>
            <person name="Despard B.A."/>
            <person name="Roesel C.L."/>
        </authorList>
    </citation>
    <scope>NUCLEOTIDE SEQUENCE</scope>
    <source>
        <strain evidence="4">K2</strain>
    </source>
</reference>
<keyword evidence="1" id="KW-0853">WD repeat</keyword>
<dbReference type="SUPFAM" id="SSF69322">
    <property type="entry name" value="Tricorn protease domain 2"/>
    <property type="match status" value="1"/>
</dbReference>
<organism evidence="4 5">
    <name type="scientific">Acropora cervicornis</name>
    <name type="common">Staghorn coral</name>
    <dbReference type="NCBI Taxonomy" id="6130"/>
    <lineage>
        <taxon>Eukaryota</taxon>
        <taxon>Metazoa</taxon>
        <taxon>Cnidaria</taxon>
        <taxon>Anthozoa</taxon>
        <taxon>Hexacorallia</taxon>
        <taxon>Scleractinia</taxon>
        <taxon>Astrocoeniina</taxon>
        <taxon>Acroporidae</taxon>
        <taxon>Acropora</taxon>
    </lineage>
</organism>
<gene>
    <name evidence="4" type="ORF">P5673_013042</name>
</gene>
<dbReference type="EMBL" id="JARQWQ010000025">
    <property type="protein sequence ID" value="KAK2563355.1"/>
    <property type="molecule type" value="Genomic_DNA"/>
</dbReference>
<feature type="domain" description="WDR19 first beta-propeller" evidence="3">
    <location>
        <begin position="103"/>
        <end position="314"/>
    </location>
</feature>
<evidence type="ECO:0000256" key="1">
    <source>
        <dbReference type="ARBA" id="ARBA00022574"/>
    </source>
</evidence>
<evidence type="ECO:0000256" key="2">
    <source>
        <dbReference type="ARBA" id="ARBA00022737"/>
    </source>
</evidence>
<dbReference type="GO" id="GO:0035721">
    <property type="term" value="P:intraciliary retrograde transport"/>
    <property type="evidence" value="ECO:0007669"/>
    <property type="project" value="InterPro"/>
</dbReference>
<evidence type="ECO:0000259" key="3">
    <source>
        <dbReference type="Pfam" id="PF23389"/>
    </source>
</evidence>